<proteinExistence type="predicted"/>
<organism evidence="1 2">
    <name type="scientific">Blastomonas natatoria</name>
    <dbReference type="NCBI Taxonomy" id="34015"/>
    <lineage>
        <taxon>Bacteria</taxon>
        <taxon>Pseudomonadati</taxon>
        <taxon>Pseudomonadota</taxon>
        <taxon>Alphaproteobacteria</taxon>
        <taxon>Sphingomonadales</taxon>
        <taxon>Sphingomonadaceae</taxon>
        <taxon>Blastomonas</taxon>
    </lineage>
</organism>
<reference evidence="1 2" key="1">
    <citation type="submission" date="2018-05" db="EMBL/GenBank/DDBJ databases">
        <title>Genomic Encyclopedia of Type Strains, Phase IV (KMG-IV): sequencing the most valuable type-strain genomes for metagenomic binning, comparative biology and taxonomic classification.</title>
        <authorList>
            <person name="Goeker M."/>
        </authorList>
    </citation>
    <scope>NUCLEOTIDE SEQUENCE [LARGE SCALE GENOMIC DNA]</scope>
    <source>
        <strain evidence="1 2">DSM 3183</strain>
    </source>
</reference>
<evidence type="ECO:0000313" key="1">
    <source>
        <dbReference type="EMBL" id="PXW69570.1"/>
    </source>
</evidence>
<name>A0A2V3URK2_9SPHN</name>
<dbReference type="AlphaFoldDB" id="A0A2V3URK2"/>
<evidence type="ECO:0000313" key="2">
    <source>
        <dbReference type="Proteomes" id="UP000248014"/>
    </source>
</evidence>
<dbReference type="EMBL" id="QJJM01000016">
    <property type="protein sequence ID" value="PXW69570.1"/>
    <property type="molecule type" value="Genomic_DNA"/>
</dbReference>
<comment type="caution">
    <text evidence="1">The sequence shown here is derived from an EMBL/GenBank/DDBJ whole genome shotgun (WGS) entry which is preliminary data.</text>
</comment>
<dbReference type="Proteomes" id="UP000248014">
    <property type="component" value="Unassembled WGS sequence"/>
</dbReference>
<sequence length="180" mass="19718">MSANATDIFKQTLTINAMGQAMHSMSAATGAGNVDVYAQTRADIQTERTYGSIASNAMKWGRAQSNHGGLGFTLTFPPDLNVEPSEQRAIARCDCMVAFINHDDARFCQPRQVSNFQTRIQSLDTGDNNNRFIALRRSRITLSAPKPDNTKIFAGGTDVHPQLTEALHCLLTQLVGLRHP</sequence>
<keyword evidence="2" id="KW-1185">Reference proteome</keyword>
<gene>
    <name evidence="1" type="ORF">C7451_11691</name>
</gene>
<accession>A0A2V3URK2</accession>
<protein>
    <submittedName>
        <fullName evidence="1">Uncharacterized protein</fullName>
    </submittedName>
</protein>